<accession>A0ABD4T888</accession>
<evidence type="ECO:0008006" key="4">
    <source>
        <dbReference type="Google" id="ProtNLM"/>
    </source>
</evidence>
<evidence type="ECO:0000313" key="3">
    <source>
        <dbReference type="Proteomes" id="UP000031561"/>
    </source>
</evidence>
<reference evidence="2 3" key="1">
    <citation type="journal article" date="2015" name="Genome Announc.">
        <title>Draft Genome Sequence of Filamentous Marine Cyanobacterium Lyngbya confervoides Strain BDU141951.</title>
        <authorList>
            <person name="Chandrababunaidu M.M."/>
            <person name="Sen D."/>
            <person name="Tripathy S."/>
        </authorList>
    </citation>
    <scope>NUCLEOTIDE SEQUENCE [LARGE SCALE GENOMIC DNA]</scope>
    <source>
        <strain evidence="2 3">BDU141951</strain>
    </source>
</reference>
<proteinExistence type="predicted"/>
<gene>
    <name evidence="2" type="ORF">QQ91_0017720</name>
</gene>
<dbReference type="AlphaFoldDB" id="A0ABD4T888"/>
<feature type="signal peptide" evidence="1">
    <location>
        <begin position="1"/>
        <end position="19"/>
    </location>
</feature>
<evidence type="ECO:0000313" key="2">
    <source>
        <dbReference type="EMBL" id="MCM1984664.1"/>
    </source>
</evidence>
<comment type="caution">
    <text evidence="2">The sequence shown here is derived from an EMBL/GenBank/DDBJ whole genome shotgun (WGS) entry which is preliminary data.</text>
</comment>
<dbReference type="EMBL" id="JTHE03000103">
    <property type="protein sequence ID" value="MCM1984664.1"/>
    <property type="molecule type" value="Genomic_DNA"/>
</dbReference>
<sequence length="204" mass="20768">MSVLKFKTAPLLLSASVIAASGLSLSWRVNAAQLYLQDSGEAYQDSGFGVPYGSSLEETDLLETAAQGSETAGFNCDALLENSNPNSQLQEQPLSYLGPNLVASAGSFELAQFPPPSQLGSPGAIIDDNSMCAATPPIGGGGGGIPLYPLAGIPALVCATGICFGDDSSTPVPEPAAIPFVFSSLGIVGILARKRFLGSKGSDK</sequence>
<keyword evidence="3" id="KW-1185">Reference proteome</keyword>
<dbReference type="RefSeq" id="WP_166276718.1">
    <property type="nucleotide sequence ID" value="NZ_JTHE03000103.1"/>
</dbReference>
<evidence type="ECO:0000256" key="1">
    <source>
        <dbReference type="SAM" id="SignalP"/>
    </source>
</evidence>
<feature type="chain" id="PRO_5044823306" description="PEP-CTERM protein-sorting domain-containing protein" evidence="1">
    <location>
        <begin position="20"/>
        <end position="204"/>
    </location>
</feature>
<organism evidence="2 3">
    <name type="scientific">Lyngbya confervoides BDU141951</name>
    <dbReference type="NCBI Taxonomy" id="1574623"/>
    <lineage>
        <taxon>Bacteria</taxon>
        <taxon>Bacillati</taxon>
        <taxon>Cyanobacteriota</taxon>
        <taxon>Cyanophyceae</taxon>
        <taxon>Oscillatoriophycideae</taxon>
        <taxon>Oscillatoriales</taxon>
        <taxon>Microcoleaceae</taxon>
        <taxon>Lyngbya</taxon>
    </lineage>
</organism>
<protein>
    <recommendedName>
        <fullName evidence="4">PEP-CTERM protein-sorting domain-containing protein</fullName>
    </recommendedName>
</protein>
<keyword evidence="1" id="KW-0732">Signal</keyword>
<name>A0ABD4T888_9CYAN</name>
<dbReference type="Proteomes" id="UP000031561">
    <property type="component" value="Unassembled WGS sequence"/>
</dbReference>